<dbReference type="PROSITE" id="PS50238">
    <property type="entry name" value="RHOGAP"/>
    <property type="match status" value="1"/>
</dbReference>
<keyword evidence="16" id="KW-1185">Reference proteome</keyword>
<dbReference type="InterPro" id="IPR001060">
    <property type="entry name" value="FCH_dom"/>
</dbReference>
<reference evidence="15" key="3">
    <citation type="submission" date="2025-09" db="UniProtKB">
        <authorList>
            <consortium name="Ensembl"/>
        </authorList>
    </citation>
    <scope>IDENTIFICATION</scope>
</reference>
<dbReference type="InterPro" id="IPR001452">
    <property type="entry name" value="SH3_domain"/>
</dbReference>
<evidence type="ECO:0000259" key="14">
    <source>
        <dbReference type="PROSITE" id="PS51741"/>
    </source>
</evidence>
<dbReference type="Proteomes" id="UP000005226">
    <property type="component" value="Chromosome 19"/>
</dbReference>
<name>A0A674N3H1_TAKRU</name>
<dbReference type="InterPro" id="IPR049581">
    <property type="entry name" value="SrGAP3_F-BAR"/>
</dbReference>
<dbReference type="Pfam" id="PF00611">
    <property type="entry name" value="FCH"/>
    <property type="match status" value="1"/>
</dbReference>
<dbReference type="InterPro" id="IPR008936">
    <property type="entry name" value="Rho_GTPase_activation_prot"/>
</dbReference>
<dbReference type="FunFam" id="2.30.30.40:FF:000005">
    <property type="entry name" value="SLIT-ROBO Rho GTPase-activating protein 1 isoform 2"/>
    <property type="match status" value="1"/>
</dbReference>
<feature type="region of interest" description="Disordered" evidence="11">
    <location>
        <begin position="874"/>
        <end position="954"/>
    </location>
</feature>
<dbReference type="SUPFAM" id="SSF48350">
    <property type="entry name" value="GTPase activation domain, GAP"/>
    <property type="match status" value="1"/>
</dbReference>
<evidence type="ECO:0000259" key="13">
    <source>
        <dbReference type="PROSITE" id="PS50238"/>
    </source>
</evidence>
<keyword evidence="3" id="KW-0597">Phosphoprotein</keyword>
<dbReference type="AlphaFoldDB" id="A0A674N3H1"/>
<organism evidence="15 16">
    <name type="scientific">Takifugu rubripes</name>
    <name type="common">Japanese pufferfish</name>
    <name type="synonym">Fugu rubripes</name>
    <dbReference type="NCBI Taxonomy" id="31033"/>
    <lineage>
        <taxon>Eukaryota</taxon>
        <taxon>Metazoa</taxon>
        <taxon>Chordata</taxon>
        <taxon>Craniata</taxon>
        <taxon>Vertebrata</taxon>
        <taxon>Euteleostomi</taxon>
        <taxon>Actinopterygii</taxon>
        <taxon>Neopterygii</taxon>
        <taxon>Teleostei</taxon>
        <taxon>Neoteleostei</taxon>
        <taxon>Acanthomorphata</taxon>
        <taxon>Eupercaria</taxon>
        <taxon>Tetraodontiformes</taxon>
        <taxon>Tetradontoidea</taxon>
        <taxon>Tetraodontidae</taxon>
        <taxon>Takifugu</taxon>
    </lineage>
</organism>
<dbReference type="Gene3D" id="1.10.555.10">
    <property type="entry name" value="Rho GTPase activation protein"/>
    <property type="match status" value="1"/>
</dbReference>
<dbReference type="InterPro" id="IPR051627">
    <property type="entry name" value="SLIT-ROBO_RhoGAP"/>
</dbReference>
<proteinExistence type="predicted"/>
<dbReference type="FunFam" id="1.10.555.10:FF:000010">
    <property type="entry name" value="SLIT-ROBO Rho GTPase-activating protein 1 isoform 2"/>
    <property type="match status" value="1"/>
</dbReference>
<keyword evidence="1 8" id="KW-0728">SH3 domain</keyword>
<dbReference type="Pfam" id="PF00620">
    <property type="entry name" value="RhoGAP"/>
    <property type="match status" value="1"/>
</dbReference>
<feature type="compositionally biased region" description="Low complexity" evidence="11">
    <location>
        <begin position="921"/>
        <end position="930"/>
    </location>
</feature>
<reference evidence="15" key="2">
    <citation type="submission" date="2025-08" db="UniProtKB">
        <authorList>
            <consortium name="Ensembl"/>
        </authorList>
    </citation>
    <scope>IDENTIFICATION</scope>
</reference>
<dbReference type="PANTHER" id="PTHR14166">
    <property type="entry name" value="SLIT-ROBO RHO GTPASE ACTIVATING PROTEIN"/>
    <property type="match status" value="1"/>
</dbReference>
<feature type="domain" description="F-BAR" evidence="14">
    <location>
        <begin position="20"/>
        <end position="315"/>
    </location>
</feature>
<feature type="coiled-coil region" evidence="10">
    <location>
        <begin position="360"/>
        <end position="387"/>
    </location>
</feature>
<dbReference type="FunFam" id="1.20.1270.60:FF:000006">
    <property type="entry name" value="SLIT-ROBO Rho GTPase-activating protein 1 isoform 2"/>
    <property type="match status" value="1"/>
</dbReference>
<evidence type="ECO:0000256" key="2">
    <source>
        <dbReference type="ARBA" id="ARBA00022468"/>
    </source>
</evidence>
<dbReference type="Ensembl" id="ENSTRUT00000075459.1">
    <property type="protein sequence ID" value="ENSTRUP00000067814.1"/>
    <property type="gene ID" value="ENSTRUG00000006997.3"/>
</dbReference>
<dbReference type="PROSITE" id="PS50002">
    <property type="entry name" value="SH3"/>
    <property type="match status" value="1"/>
</dbReference>
<dbReference type="InterPro" id="IPR036028">
    <property type="entry name" value="SH3-like_dom_sf"/>
</dbReference>
<feature type="domain" description="SH3" evidence="12">
    <location>
        <begin position="694"/>
        <end position="753"/>
    </location>
</feature>
<dbReference type="SMART" id="SM00324">
    <property type="entry name" value="RhoGAP"/>
    <property type="match status" value="1"/>
</dbReference>
<dbReference type="CDD" id="cd07684">
    <property type="entry name" value="F-BAR_srGAP3"/>
    <property type="match status" value="1"/>
</dbReference>
<evidence type="ECO:0000256" key="7">
    <source>
        <dbReference type="ARBA" id="ARBA00083891"/>
    </source>
</evidence>
<comment type="function">
    <text evidence="5">GTPase-activating protein for RhoA and Cdc42 small GTPases. Together with CDC42 seems to be involved in the pathway mediating the repulsive signaling of Robo and Slit proteins in neuronal migration. SLIT2, probably through interaction with ROBO1, increases the interaction of SRGAP1 with ROBO1 and inactivates CDC42.</text>
</comment>
<dbReference type="PROSITE" id="PS51741">
    <property type="entry name" value="F_BAR"/>
    <property type="match status" value="1"/>
</dbReference>
<dbReference type="GeneTree" id="ENSGT00950000182824"/>
<evidence type="ECO:0000256" key="10">
    <source>
        <dbReference type="SAM" id="Coils"/>
    </source>
</evidence>
<dbReference type="SUPFAM" id="SSF50044">
    <property type="entry name" value="SH3-domain"/>
    <property type="match status" value="1"/>
</dbReference>
<accession>A0A674N3H1</accession>
<feature type="region of interest" description="Disordered" evidence="11">
    <location>
        <begin position="758"/>
        <end position="806"/>
    </location>
</feature>
<dbReference type="Gene3D" id="1.20.1270.60">
    <property type="entry name" value="Arfaptin homology (AH) domain/BAR domain"/>
    <property type="match status" value="1"/>
</dbReference>
<reference evidence="15 16" key="1">
    <citation type="journal article" date="2011" name="Genome Biol. Evol.">
        <title>Integration of the genetic map and genome assembly of fugu facilitates insights into distinct features of genome evolution in teleosts and mammals.</title>
        <authorList>
            <person name="Kai W."/>
            <person name="Kikuchi K."/>
            <person name="Tohari S."/>
            <person name="Chew A.K."/>
            <person name="Tay A."/>
            <person name="Fujiwara A."/>
            <person name="Hosoya S."/>
            <person name="Suetake H."/>
            <person name="Naruse K."/>
            <person name="Brenner S."/>
            <person name="Suzuki Y."/>
            <person name="Venkatesh B."/>
        </authorList>
    </citation>
    <scope>NUCLEOTIDE SEQUENCE [LARGE SCALE GENOMIC DNA]</scope>
</reference>
<protein>
    <recommendedName>
        <fullName evidence="6">SLIT-ROBO Rho GTPase-activating protein 1</fullName>
    </recommendedName>
    <alternativeName>
        <fullName evidence="7">Rho GTPase-activating protein 13</fullName>
    </alternativeName>
</protein>
<evidence type="ECO:0000256" key="3">
    <source>
        <dbReference type="ARBA" id="ARBA00022553"/>
    </source>
</evidence>
<feature type="compositionally biased region" description="Pro residues" evidence="11">
    <location>
        <begin position="931"/>
        <end position="942"/>
    </location>
</feature>
<keyword evidence="4 9" id="KW-0175">Coiled coil</keyword>
<evidence type="ECO:0000256" key="5">
    <source>
        <dbReference type="ARBA" id="ARBA00056458"/>
    </source>
</evidence>
<dbReference type="SMART" id="SM00055">
    <property type="entry name" value="FCH"/>
    <property type="match status" value="1"/>
</dbReference>
<dbReference type="SMART" id="SM00326">
    <property type="entry name" value="SH3"/>
    <property type="match status" value="1"/>
</dbReference>
<dbReference type="InterPro" id="IPR027267">
    <property type="entry name" value="AH/BAR_dom_sf"/>
</dbReference>
<evidence type="ECO:0000313" key="16">
    <source>
        <dbReference type="Proteomes" id="UP000005226"/>
    </source>
</evidence>
<dbReference type="InterPro" id="IPR035648">
    <property type="entry name" value="srGAP1/2/3_SH3"/>
</dbReference>
<dbReference type="Pfam" id="PF00018">
    <property type="entry name" value="SH3_1"/>
    <property type="match status" value="1"/>
</dbReference>
<dbReference type="SUPFAM" id="SSF103657">
    <property type="entry name" value="BAR/IMD domain-like"/>
    <property type="match status" value="1"/>
</dbReference>
<dbReference type="Gene3D" id="2.30.30.40">
    <property type="entry name" value="SH3 Domains"/>
    <property type="match status" value="1"/>
</dbReference>
<feature type="domain" description="Rho-GAP" evidence="13">
    <location>
        <begin position="455"/>
        <end position="653"/>
    </location>
</feature>
<evidence type="ECO:0000256" key="9">
    <source>
        <dbReference type="PROSITE-ProRule" id="PRU01077"/>
    </source>
</evidence>
<sequence>FLRVTVCSEGLSHIFSVVFPEIRNQLVEQFRCLEQQSESRLQLLQDLQEFFRRKAELQLEYSRGLDKLAERYSAKIRTSREHQHLKKDQNLMSTVNCWYLVLEQTRRESRDHATLSDIYNNNVIVRLAHVGEDVIRLFKKSKDIGVQMHEELVKVTNELYTVMKTYHMYHTESLSAENKLKEAEKQEEKHIGKANDISSALLRYGHDERPQRRSSVKKMEKLKEKRQNKYYENKLKCTKARNDYLLNLAATNALVAKYYIHDVSDMIDGCDLGYHASLARALRTYLSAEYSLETSRHEGLDLLEGAVDAMDIRGDKHKFMDTHNQIFCPPACFDYQPHMGDEVCQLSAQQPVQTELLMRYHQLQSRLATLKIENEEVRKTLDATMQTLQDMLTVEDFDVSEAFQHSQSTESVKSASSDSYMSKANISKRRANQQETEGFYFTKYKEYLNGSNLIVKLEAKHELLKQTLGEGRDSGQPIPVVVESCVRYINLYGLQQQGIFRVPGSQVEVNDIKNAFERGEDPLVDDESDHDINSVAGVLKLYFRGLENPLFPKERFLDLISTTKLDSGVERAHQLHQIIVTLQRPVIVVMRYLFAFLNHLSQYSDENMMDPYNLAICFGPTLMPIPDEQDPVSCQAHVNEVIKSVIIHHELIFPTRRELEGPVYEKCMAGGEEYCEPGALDEVDNGPNTSDEELEQIEAIAKFDYVGRSPRELSFKKGASLLLYLRASEDWWEGRHNAVDGLIPHQYIVVQDMVRSDGAAVPRHRSSTDSHSPSRAADQPPRVLPRPGSPHKISVSRGPVDSPEKRRLTTFGSAGCITHPERKAFFSSWLCYQKFFFLRVYQDIEKTMNTALHELRELERQNVAKHAPDVVLDTLEPHKHPGGTQDPTGSPLHTMLIRDPDAAQRRSSSSSSSETMTTFKPALSARRPNAPLRPPPVRPVRPAPVIGQVSGSGF</sequence>
<dbReference type="InterPro" id="IPR000198">
    <property type="entry name" value="RhoGAP_dom"/>
</dbReference>
<evidence type="ECO:0000313" key="15">
    <source>
        <dbReference type="Ensembl" id="ENSTRUP00000067814.1"/>
    </source>
</evidence>
<dbReference type="CDD" id="cd04383">
    <property type="entry name" value="RhoGAP_srGAP"/>
    <property type="match status" value="1"/>
</dbReference>
<dbReference type="GO" id="GO:0005096">
    <property type="term" value="F:GTPase activator activity"/>
    <property type="evidence" value="ECO:0007669"/>
    <property type="project" value="UniProtKB-KW"/>
</dbReference>
<evidence type="ECO:0000256" key="4">
    <source>
        <dbReference type="ARBA" id="ARBA00023054"/>
    </source>
</evidence>
<keyword evidence="2" id="KW-0343">GTPase activation</keyword>
<evidence type="ECO:0000256" key="6">
    <source>
        <dbReference type="ARBA" id="ARBA00073473"/>
    </source>
</evidence>
<evidence type="ECO:0000256" key="8">
    <source>
        <dbReference type="PROSITE-ProRule" id="PRU00192"/>
    </source>
</evidence>
<evidence type="ECO:0000259" key="12">
    <source>
        <dbReference type="PROSITE" id="PS50002"/>
    </source>
</evidence>
<evidence type="ECO:0000256" key="1">
    <source>
        <dbReference type="ARBA" id="ARBA00022443"/>
    </source>
</evidence>
<evidence type="ECO:0000256" key="11">
    <source>
        <dbReference type="SAM" id="MobiDB-lite"/>
    </source>
</evidence>
<dbReference type="CDD" id="cd11955">
    <property type="entry name" value="SH3_srGAP1-3"/>
    <property type="match status" value="1"/>
</dbReference>
<dbReference type="GO" id="GO:0007165">
    <property type="term" value="P:signal transduction"/>
    <property type="evidence" value="ECO:0007669"/>
    <property type="project" value="InterPro"/>
</dbReference>
<gene>
    <name evidence="15" type="primary">LOC101069459</name>
</gene>
<dbReference type="InterPro" id="IPR031160">
    <property type="entry name" value="F_BAR_dom"/>
</dbReference>